<dbReference type="AlphaFoldDB" id="A0A9P0EXK1"/>
<feature type="compositionally biased region" description="Low complexity" evidence="1">
    <location>
        <begin position="49"/>
        <end position="59"/>
    </location>
</feature>
<evidence type="ECO:0000313" key="2">
    <source>
        <dbReference type="EMBL" id="CAH0383150.1"/>
    </source>
</evidence>
<proteinExistence type="predicted"/>
<reference evidence="2" key="1">
    <citation type="submission" date="2021-12" db="EMBL/GenBank/DDBJ databases">
        <authorList>
            <person name="King R."/>
        </authorList>
    </citation>
    <scope>NUCLEOTIDE SEQUENCE</scope>
</reference>
<protein>
    <submittedName>
        <fullName evidence="2">Uncharacterized protein</fullName>
    </submittedName>
</protein>
<evidence type="ECO:0000313" key="3">
    <source>
        <dbReference type="Proteomes" id="UP001152759"/>
    </source>
</evidence>
<dbReference type="KEGG" id="btab:109033376"/>
<evidence type="ECO:0000256" key="1">
    <source>
        <dbReference type="SAM" id="MobiDB-lite"/>
    </source>
</evidence>
<organism evidence="2 3">
    <name type="scientific">Bemisia tabaci</name>
    <name type="common">Sweetpotato whitefly</name>
    <name type="synonym">Aleurodes tabaci</name>
    <dbReference type="NCBI Taxonomy" id="7038"/>
    <lineage>
        <taxon>Eukaryota</taxon>
        <taxon>Metazoa</taxon>
        <taxon>Ecdysozoa</taxon>
        <taxon>Arthropoda</taxon>
        <taxon>Hexapoda</taxon>
        <taxon>Insecta</taxon>
        <taxon>Pterygota</taxon>
        <taxon>Neoptera</taxon>
        <taxon>Paraneoptera</taxon>
        <taxon>Hemiptera</taxon>
        <taxon>Sternorrhyncha</taxon>
        <taxon>Aleyrodoidea</taxon>
        <taxon>Aleyrodidae</taxon>
        <taxon>Aleyrodinae</taxon>
        <taxon>Bemisia</taxon>
    </lineage>
</organism>
<name>A0A9P0EXK1_BEMTA</name>
<dbReference type="Proteomes" id="UP001152759">
    <property type="component" value="Chromosome 10"/>
</dbReference>
<gene>
    <name evidence="2" type="ORF">BEMITA_LOCUS2621</name>
</gene>
<dbReference type="EMBL" id="OU963871">
    <property type="protein sequence ID" value="CAH0383150.1"/>
    <property type="molecule type" value="Genomic_DNA"/>
</dbReference>
<keyword evidence="3" id="KW-1185">Reference proteome</keyword>
<feature type="region of interest" description="Disordered" evidence="1">
    <location>
        <begin position="45"/>
        <end position="99"/>
    </location>
</feature>
<sequence length="164" mass="17862">MLATEKGTSLENKVDQILDMMRVLNARQLNFAQRLNQITALVSNHNEQAPPAESKATKAPAEKEPANPATTPGIESPLPTTEHLRKESSTQTTLPNLPGALENDSKALVNQLIPFDEEIVDVVAEKCIESRVESWGLAETIIQKAINDPECSIACAALSRKLTH</sequence>
<accession>A0A9P0EXK1</accession>